<dbReference type="PROSITE" id="PS00018">
    <property type="entry name" value="EF_HAND_1"/>
    <property type="match status" value="1"/>
</dbReference>
<evidence type="ECO:0000313" key="4">
    <source>
        <dbReference type="Proteomes" id="UP000230069"/>
    </source>
</evidence>
<dbReference type="Gene3D" id="3.40.50.2000">
    <property type="entry name" value="Glycogen Phosphorylase B"/>
    <property type="match status" value="2"/>
</dbReference>
<dbReference type="AlphaFoldDB" id="A0A2G5F4S8"/>
<sequence length="438" mass="48581">MPLIEFSHKLVDRGFKITFVNTEVIHERVVAALSNKGQYEEFINLVPIPDGLGAEEDRHFEIVKLLEIMGKVMPGHLENLIQKINESNNDDDRITCIISDLHMPWAFEVAKKMSIPSAAFWPASAVLLALYLHIPKLIDDGIITADGDLIKNQMVLLSPTMPAMSTAEFSWLCLGQTVALQKAVFNLMFQIPRAVKLADFHICNSFSELEPSGFSLIPNLKPIGPLFASSRLAHFWPEDSSCLSWLDQQPARSVIYVAFGSITVMDKQQFDELALGLELCGQPFLWVVRPDLVNGVTGTYPDGFEARVAARGRLVGWAPQREVLAHPSVACFFSHCGWNSTMEGVSNGLPFLCWPYFADQILNKSYICDVWKIGLGLDPDENGLISKEEIKSKLTGLLGDEGIKGRTLKLKETGMNNVNIGGASSLNFEDFVQAIQVK</sequence>
<evidence type="ECO:0008006" key="5">
    <source>
        <dbReference type="Google" id="ProtNLM"/>
    </source>
</evidence>
<dbReference type="InParanoid" id="A0A2G5F4S8"/>
<comment type="similarity">
    <text evidence="1">Belongs to the UDP-glycosyltransferase family.</text>
</comment>
<dbReference type="GO" id="GO:0080044">
    <property type="term" value="F:quercetin 7-O-glucosyltransferase activity"/>
    <property type="evidence" value="ECO:0007669"/>
    <property type="project" value="TreeGrafter"/>
</dbReference>
<protein>
    <recommendedName>
        <fullName evidence="5">EF-hand domain-containing protein</fullName>
    </recommendedName>
</protein>
<evidence type="ECO:0000256" key="2">
    <source>
        <dbReference type="ARBA" id="ARBA00022679"/>
    </source>
</evidence>
<evidence type="ECO:0000313" key="3">
    <source>
        <dbReference type="EMBL" id="PIA63038.1"/>
    </source>
</evidence>
<dbReference type="PANTHER" id="PTHR11926:SF1412">
    <property type="entry name" value="UDP-GLYCOSYLTRANSFERASE 83A1-LIKE"/>
    <property type="match status" value="1"/>
</dbReference>
<reference evidence="3 4" key="1">
    <citation type="submission" date="2017-09" db="EMBL/GenBank/DDBJ databases">
        <title>WGS assembly of Aquilegia coerulea Goldsmith.</title>
        <authorList>
            <person name="Hodges S."/>
            <person name="Kramer E."/>
            <person name="Nordborg M."/>
            <person name="Tomkins J."/>
            <person name="Borevitz J."/>
            <person name="Derieg N."/>
            <person name="Yan J."/>
            <person name="Mihaltcheva S."/>
            <person name="Hayes R.D."/>
            <person name="Rokhsar D."/>
        </authorList>
    </citation>
    <scope>NUCLEOTIDE SEQUENCE [LARGE SCALE GENOMIC DNA]</scope>
    <source>
        <strain evidence="4">cv. Goldsmith</strain>
    </source>
</reference>
<gene>
    <name evidence="3" type="ORF">AQUCO_00200814v1</name>
</gene>
<dbReference type="Proteomes" id="UP000230069">
    <property type="component" value="Unassembled WGS sequence"/>
</dbReference>
<organism evidence="3 4">
    <name type="scientific">Aquilegia coerulea</name>
    <name type="common">Rocky mountain columbine</name>
    <dbReference type="NCBI Taxonomy" id="218851"/>
    <lineage>
        <taxon>Eukaryota</taxon>
        <taxon>Viridiplantae</taxon>
        <taxon>Streptophyta</taxon>
        <taxon>Embryophyta</taxon>
        <taxon>Tracheophyta</taxon>
        <taxon>Spermatophyta</taxon>
        <taxon>Magnoliopsida</taxon>
        <taxon>Ranunculales</taxon>
        <taxon>Ranunculaceae</taxon>
        <taxon>Thalictroideae</taxon>
        <taxon>Aquilegia</taxon>
    </lineage>
</organism>
<dbReference type="FunFam" id="3.40.50.2000:FF:000108">
    <property type="entry name" value="UDP-glycosyltransferase 83A1"/>
    <property type="match status" value="1"/>
</dbReference>
<keyword evidence="2" id="KW-0808">Transferase</keyword>
<dbReference type="OrthoDB" id="5835829at2759"/>
<dbReference type="FunFam" id="3.40.50.2000:FF:000056">
    <property type="entry name" value="Glycosyltransferase"/>
    <property type="match status" value="1"/>
</dbReference>
<dbReference type="InterPro" id="IPR002213">
    <property type="entry name" value="UDP_glucos_trans"/>
</dbReference>
<proteinExistence type="inferred from homology"/>
<evidence type="ECO:0000256" key="1">
    <source>
        <dbReference type="ARBA" id="ARBA00009995"/>
    </source>
</evidence>
<keyword evidence="4" id="KW-1185">Reference proteome</keyword>
<dbReference type="InterPro" id="IPR018247">
    <property type="entry name" value="EF_Hand_1_Ca_BS"/>
</dbReference>
<name>A0A2G5F4S8_AQUCA</name>
<dbReference type="EMBL" id="KZ305019">
    <property type="protein sequence ID" value="PIA63038.1"/>
    <property type="molecule type" value="Genomic_DNA"/>
</dbReference>
<dbReference type="PANTHER" id="PTHR11926">
    <property type="entry name" value="GLUCOSYL/GLUCURONOSYL TRANSFERASES"/>
    <property type="match status" value="1"/>
</dbReference>
<dbReference type="Pfam" id="PF00201">
    <property type="entry name" value="UDPGT"/>
    <property type="match status" value="1"/>
</dbReference>
<dbReference type="GO" id="GO:0080043">
    <property type="term" value="F:quercetin 3-O-glucosyltransferase activity"/>
    <property type="evidence" value="ECO:0007669"/>
    <property type="project" value="TreeGrafter"/>
</dbReference>
<accession>A0A2G5F4S8</accession>
<dbReference type="CDD" id="cd03784">
    <property type="entry name" value="GT1_Gtf-like"/>
    <property type="match status" value="1"/>
</dbReference>
<dbReference type="SUPFAM" id="SSF53756">
    <property type="entry name" value="UDP-Glycosyltransferase/glycogen phosphorylase"/>
    <property type="match status" value="1"/>
</dbReference>